<keyword evidence="4 5" id="KW-0238">DNA-binding</keyword>
<protein>
    <submittedName>
        <fullName evidence="7">ACYPI003781 protein</fullName>
    </submittedName>
</protein>
<reference evidence="7 8" key="1">
    <citation type="submission" date="2019-08" db="EMBL/GenBank/DDBJ databases">
        <title>Whole genome of Aphis craccivora.</title>
        <authorList>
            <person name="Voronova N.V."/>
            <person name="Shulinski R.S."/>
            <person name="Bandarenka Y.V."/>
            <person name="Zhorov D.G."/>
            <person name="Warner D."/>
        </authorList>
    </citation>
    <scope>NUCLEOTIDE SEQUENCE [LARGE SCALE GENOMIC DNA]</scope>
    <source>
        <strain evidence="7">180601</strain>
        <tissue evidence="7">Whole Body</tissue>
    </source>
</reference>
<keyword evidence="8" id="KW-1185">Reference proteome</keyword>
<gene>
    <name evidence="7" type="ORF">FWK35_00027826</name>
</gene>
<dbReference type="Pfam" id="PF05485">
    <property type="entry name" value="THAP"/>
    <property type="match status" value="1"/>
</dbReference>
<dbReference type="OrthoDB" id="6603035at2759"/>
<dbReference type="GO" id="GO:0003677">
    <property type="term" value="F:DNA binding"/>
    <property type="evidence" value="ECO:0007669"/>
    <property type="project" value="UniProtKB-UniRule"/>
</dbReference>
<name>A0A6G0WNZ7_APHCR</name>
<proteinExistence type="predicted"/>
<keyword evidence="2 5" id="KW-0863">Zinc-finger</keyword>
<feature type="domain" description="THAP-type" evidence="6">
    <location>
        <begin position="1"/>
        <end position="81"/>
    </location>
</feature>
<evidence type="ECO:0000313" key="8">
    <source>
        <dbReference type="Proteomes" id="UP000478052"/>
    </source>
</evidence>
<organism evidence="7 8">
    <name type="scientific">Aphis craccivora</name>
    <name type="common">Cowpea aphid</name>
    <dbReference type="NCBI Taxonomy" id="307492"/>
    <lineage>
        <taxon>Eukaryota</taxon>
        <taxon>Metazoa</taxon>
        <taxon>Ecdysozoa</taxon>
        <taxon>Arthropoda</taxon>
        <taxon>Hexapoda</taxon>
        <taxon>Insecta</taxon>
        <taxon>Pterygota</taxon>
        <taxon>Neoptera</taxon>
        <taxon>Paraneoptera</taxon>
        <taxon>Hemiptera</taxon>
        <taxon>Sternorrhyncha</taxon>
        <taxon>Aphidomorpha</taxon>
        <taxon>Aphidoidea</taxon>
        <taxon>Aphididae</taxon>
        <taxon>Aphidini</taxon>
        <taxon>Aphis</taxon>
        <taxon>Aphis</taxon>
    </lineage>
</organism>
<dbReference type="InterPro" id="IPR038441">
    <property type="entry name" value="THAP_Znf_sf"/>
</dbReference>
<dbReference type="GO" id="GO:0008270">
    <property type="term" value="F:zinc ion binding"/>
    <property type="evidence" value="ECO:0007669"/>
    <property type="project" value="UniProtKB-KW"/>
</dbReference>
<evidence type="ECO:0000256" key="1">
    <source>
        <dbReference type="ARBA" id="ARBA00022723"/>
    </source>
</evidence>
<keyword evidence="1" id="KW-0479">Metal-binding</keyword>
<evidence type="ECO:0000256" key="5">
    <source>
        <dbReference type="PROSITE-ProRule" id="PRU00309"/>
    </source>
</evidence>
<dbReference type="SUPFAM" id="SSF57716">
    <property type="entry name" value="Glucocorticoid receptor-like (DNA-binding domain)"/>
    <property type="match status" value="1"/>
</dbReference>
<dbReference type="PANTHER" id="PTHR46927">
    <property type="entry name" value="AGAP005574-PA"/>
    <property type="match status" value="1"/>
</dbReference>
<dbReference type="InterPro" id="IPR048365">
    <property type="entry name" value="TNP-like_RNaseH_N"/>
</dbReference>
<evidence type="ECO:0000259" key="6">
    <source>
        <dbReference type="PROSITE" id="PS50950"/>
    </source>
</evidence>
<dbReference type="EMBL" id="VUJU01008556">
    <property type="protein sequence ID" value="KAF0729052.1"/>
    <property type="molecule type" value="Genomic_DNA"/>
</dbReference>
<dbReference type="Pfam" id="PF12017">
    <property type="entry name" value="Tnp_P_element"/>
    <property type="match status" value="1"/>
</dbReference>
<dbReference type="Proteomes" id="UP000478052">
    <property type="component" value="Unassembled WGS sequence"/>
</dbReference>
<dbReference type="SMART" id="SM00980">
    <property type="entry name" value="THAP"/>
    <property type="match status" value="1"/>
</dbReference>
<evidence type="ECO:0000256" key="3">
    <source>
        <dbReference type="ARBA" id="ARBA00022833"/>
    </source>
</evidence>
<dbReference type="PANTHER" id="PTHR46927:SF3">
    <property type="entry name" value="THAP-TYPE DOMAIN-CONTAINING PROTEIN"/>
    <property type="match status" value="1"/>
</dbReference>
<dbReference type="InterPro" id="IPR052224">
    <property type="entry name" value="THAP_domain_protein"/>
</dbReference>
<dbReference type="InterPro" id="IPR006612">
    <property type="entry name" value="THAP_Znf"/>
</dbReference>
<evidence type="ECO:0000256" key="2">
    <source>
        <dbReference type="ARBA" id="ARBA00022771"/>
    </source>
</evidence>
<dbReference type="Gene3D" id="6.20.210.20">
    <property type="entry name" value="THAP domain"/>
    <property type="match status" value="1"/>
</dbReference>
<dbReference type="AlphaFoldDB" id="A0A6G0WNZ7"/>
<accession>A0A6G0WNZ7</accession>
<evidence type="ECO:0000313" key="7">
    <source>
        <dbReference type="EMBL" id="KAF0729052.1"/>
    </source>
</evidence>
<sequence length="420" mass="47979">MFRKCSVPGCNQKYFKGLGLFKVPLHDVIRSEQWLNVIGINGSSNKNYFVCEKHFKSCDFDHNGIDVNVRKLKLSAVPSLFLPVIIEIVNEEHEHNSMELSFDVEEIKLNNDGISDESLALDRNEINNSICNENLPITPKILFLQPLVSNPENSCVYCSKRHKILRAKEYYTKKLAEIKEEESKLPLSCPCENYKNLNSNKQLMTLSDTCNENFSSLTPPSLRAFALTLNFYSPKAYNFVREQFGLSIPHATTLRSWYHEIKVEEGFTEQSFTALKYKSLEYRQNGKNLYYSMIFDEMHIKRQIEWDGKKLHGFSSIGNCSTLSDPVLRAATQVLVILVVALDSSWKVPMGYFFHKDIQVPSLTFDDPGSHFSMAHTLGSNLSTTNMITFFPHPNDPKTLVHCIIDSCLNNMGTMQRING</sequence>
<evidence type="ECO:0000256" key="4">
    <source>
        <dbReference type="ARBA" id="ARBA00023125"/>
    </source>
</evidence>
<dbReference type="PROSITE" id="PS50950">
    <property type="entry name" value="ZF_THAP"/>
    <property type="match status" value="1"/>
</dbReference>
<dbReference type="InterPro" id="IPR021896">
    <property type="entry name" value="THAP9-like_HTH"/>
</dbReference>
<dbReference type="Pfam" id="PF21787">
    <property type="entry name" value="TNP-like_RNaseH_N"/>
    <property type="match status" value="1"/>
</dbReference>
<comment type="caution">
    <text evidence="7">The sequence shown here is derived from an EMBL/GenBank/DDBJ whole genome shotgun (WGS) entry which is preliminary data.</text>
</comment>
<keyword evidence="3" id="KW-0862">Zinc</keyword>